<keyword evidence="4" id="KW-1185">Reference proteome</keyword>
<evidence type="ECO:0000256" key="2">
    <source>
        <dbReference type="SAM" id="SignalP"/>
    </source>
</evidence>
<dbReference type="Proteomes" id="UP001589789">
    <property type="component" value="Unassembled WGS sequence"/>
</dbReference>
<dbReference type="RefSeq" id="WP_377051275.1">
    <property type="nucleotide sequence ID" value="NZ_JBHLVZ010000036.1"/>
</dbReference>
<feature type="compositionally biased region" description="Pro residues" evidence="1">
    <location>
        <begin position="287"/>
        <end position="296"/>
    </location>
</feature>
<evidence type="ECO:0000313" key="4">
    <source>
        <dbReference type="Proteomes" id="UP001589789"/>
    </source>
</evidence>
<evidence type="ECO:0000313" key="3">
    <source>
        <dbReference type="EMBL" id="MFC0386627.1"/>
    </source>
</evidence>
<protein>
    <submittedName>
        <fullName evidence="3">Uncharacterized protein</fullName>
    </submittedName>
</protein>
<reference evidence="3 4" key="1">
    <citation type="submission" date="2024-09" db="EMBL/GenBank/DDBJ databases">
        <authorList>
            <person name="Sun Q."/>
            <person name="Mori K."/>
        </authorList>
    </citation>
    <scope>NUCLEOTIDE SEQUENCE [LARGE SCALE GENOMIC DNA]</scope>
    <source>
        <strain evidence="3 4">CCM 7468</strain>
    </source>
</reference>
<organism evidence="3 4">
    <name type="scientific">Muricoccus vinaceus</name>
    <dbReference type="NCBI Taxonomy" id="424704"/>
    <lineage>
        <taxon>Bacteria</taxon>
        <taxon>Pseudomonadati</taxon>
        <taxon>Pseudomonadota</taxon>
        <taxon>Alphaproteobacteria</taxon>
        <taxon>Acetobacterales</taxon>
        <taxon>Roseomonadaceae</taxon>
        <taxon>Muricoccus</taxon>
    </lineage>
</organism>
<name>A0ABV6ISU1_9PROT</name>
<gene>
    <name evidence="3" type="ORF">ACFFIC_13880</name>
</gene>
<feature type="signal peptide" evidence="2">
    <location>
        <begin position="1"/>
        <end position="21"/>
    </location>
</feature>
<feature type="region of interest" description="Disordered" evidence="1">
    <location>
        <begin position="239"/>
        <end position="312"/>
    </location>
</feature>
<sequence>MFRPRAILLLPLLLLAGGVLPADPLRAAEPSSVAVRAGGQAGIGRLVFEWPDAPGYSLLQDGTVVDLRFGALGTLALDAVIARPPPNVVRVEEVRGGLRLHLQDGAQLRHFLQGSQVVVEIAGPQGFSAPRRPGRPAPVARGPSAPPVPERGPGQAAPGQAASGQAASGQAAPGSGAPALARREESVLAAIAALGAARPAEGLQPPAAASSPAAASVAASPAAPGAAPQEAGVAVPVAPPPIAARGETPARREVAGRTEQPAPVEPRPAVAVPAPLPEPSPAAVSPVPLPSTPIPAPSQAADPPRGRPTAAQSGPFVLPFAADSHVAALVRADSLILVFDDPQRMRPETLRQLSEAFGSFEVLEVPGSTVLRQRVPARGLPKLRVTGDAWALWPAGSGPGAPLAAITPSYEAGQAGPGGAAPRLLLPAEGAGRVVAIPDPAGEGLLLVGLVSGPGAGSPAPRPFEPFDVLPTELGVALAVRSDAVTLRPTRGGFAVPLAHSGPLAIAPLPTPSVAQRLMDLPNEPLQALDQRRRATLGKLIMAEPQARGELRINLAQDMLALGLAAEAQGLAQMAVSEDPRLAGLPRALMVAGASALVAGRRDEAKPPLTDPRLPALEETRLWRALASLADTGLDREPVESIAELAATAPMLRSYPAAVRQRLLPMAARALAANGAPDAAASLLDAAPAEDAALPAMAYARARLAEARGDTEAALSDYDALSQARDSDMRARALGRAAELRLAGGGADAATTAAALAAGITAWRGDARELDRRLRAATLYQQAGRAELAVDLLDETESIFPEAAPQIAPVRQAAVFGRVTDPHLPPLEAARRLTEGMSSLPAGPALDAAALRVANRLAELDLHAQGAALLQRAAERSEAPAALRLRQAELLVAGGQGRTALDILQATAPSGAARPARRELVEARALVLAGDVGRAEEVLRRLGATGAAPLAELLASRQDWAGAAQALAQHAGGVLPAAPAPLDEPQRQLLLRLAAFSALAGDEPRVAELRASYGPRMARGSMAEAFAALVAEAPRQGVPDLDRLRREVAMGDKLSEQLRSLR</sequence>
<feature type="chain" id="PRO_5047499084" evidence="2">
    <location>
        <begin position="22"/>
        <end position="1062"/>
    </location>
</feature>
<feature type="region of interest" description="Disordered" evidence="1">
    <location>
        <begin position="125"/>
        <end position="180"/>
    </location>
</feature>
<keyword evidence="2" id="KW-0732">Signal</keyword>
<feature type="compositionally biased region" description="Low complexity" evidence="1">
    <location>
        <begin position="152"/>
        <end position="179"/>
    </location>
</feature>
<proteinExistence type="predicted"/>
<evidence type="ECO:0000256" key="1">
    <source>
        <dbReference type="SAM" id="MobiDB-lite"/>
    </source>
</evidence>
<accession>A0ABV6ISU1</accession>
<comment type="caution">
    <text evidence="3">The sequence shown here is derived from an EMBL/GenBank/DDBJ whole genome shotgun (WGS) entry which is preliminary data.</text>
</comment>
<dbReference type="EMBL" id="JBHLVZ010000036">
    <property type="protein sequence ID" value="MFC0386627.1"/>
    <property type="molecule type" value="Genomic_DNA"/>
</dbReference>